<keyword evidence="2" id="KW-0472">Membrane</keyword>
<dbReference type="Pfam" id="PF02470">
    <property type="entry name" value="MlaD"/>
    <property type="match status" value="1"/>
</dbReference>
<dbReference type="PANTHER" id="PTHR36698:SF2">
    <property type="entry name" value="MCE_MLAD DOMAIN-CONTAINING PROTEIN"/>
    <property type="match status" value="1"/>
</dbReference>
<feature type="compositionally biased region" description="Pro residues" evidence="1">
    <location>
        <begin position="273"/>
        <end position="288"/>
    </location>
</feature>
<feature type="domain" description="Mce/MlaD" evidence="3">
    <location>
        <begin position="46"/>
        <end position="114"/>
    </location>
</feature>
<keyword evidence="2" id="KW-1133">Transmembrane helix</keyword>
<evidence type="ECO:0000256" key="1">
    <source>
        <dbReference type="SAM" id="MobiDB-lite"/>
    </source>
</evidence>
<dbReference type="PANTHER" id="PTHR36698">
    <property type="entry name" value="BLL5892 PROTEIN"/>
    <property type="match status" value="1"/>
</dbReference>
<name>A0A0R3CB97_9BRAD</name>
<organism evidence="4 5">
    <name type="scientific">Bradyrhizobium yuanmingense</name>
    <dbReference type="NCBI Taxonomy" id="108015"/>
    <lineage>
        <taxon>Bacteria</taxon>
        <taxon>Pseudomonadati</taxon>
        <taxon>Pseudomonadota</taxon>
        <taxon>Alphaproteobacteria</taxon>
        <taxon>Hyphomicrobiales</taxon>
        <taxon>Nitrobacteraceae</taxon>
        <taxon>Bradyrhizobium</taxon>
    </lineage>
</organism>
<feature type="region of interest" description="Disordered" evidence="1">
    <location>
        <begin position="263"/>
        <end position="288"/>
    </location>
</feature>
<dbReference type="OrthoDB" id="9808689at2"/>
<gene>
    <name evidence="4" type="ORF">AOQ72_27375</name>
</gene>
<comment type="caution">
    <text evidence="4">The sequence shown here is derived from an EMBL/GenBank/DDBJ whole genome shotgun (WGS) entry which is preliminary data.</text>
</comment>
<sequence>METRANYILIGSFTLAVIAAAIGFVLWFQSLHTTKQRSPLRVVFEGPAAGLRNGGSVNFNGIRVGEVVSVKLDNPRRVVALAMIENNAPIRKDTLVGLEFQGLTGVAAISLKGGEEAAAPPPLDQDGIPTLTADPNKLQDVTEAIRATLQNVNKIVADNQESVKNSLKNLETFTNSLARNSEKIDAVMAKVDGVMLKADNLMLGLNTLAGGKDGGELFQAVKSIRELAEDFDKRSGALMADGRRTLGDISRAVNNFDRNPTRVLFGASNSSQPAPPPEPPKPAAAPRR</sequence>
<evidence type="ECO:0000256" key="2">
    <source>
        <dbReference type="SAM" id="Phobius"/>
    </source>
</evidence>
<dbReference type="RefSeq" id="WP_057028765.1">
    <property type="nucleotide sequence ID" value="NZ_JADYWB010000018.1"/>
</dbReference>
<feature type="transmembrane region" description="Helical" evidence="2">
    <location>
        <begin position="7"/>
        <end position="28"/>
    </location>
</feature>
<protein>
    <submittedName>
        <fullName evidence="4">ABC transporter</fullName>
    </submittedName>
</protein>
<dbReference type="STRING" id="108015.GA0061099_101240"/>
<reference evidence="4 5" key="1">
    <citation type="submission" date="2015-09" db="EMBL/GenBank/DDBJ databases">
        <title>Draft Genome Sequence of the Strain BR 3267 (Bradyrhizobium yuanmingense) recommended as inoculant for cowpea in Brazil.</title>
        <authorList>
            <person name="Simoes-Araujo J.L."/>
            <person name="Zilli J.E."/>
        </authorList>
    </citation>
    <scope>NUCLEOTIDE SEQUENCE [LARGE SCALE GENOMIC DNA]</scope>
    <source>
        <strain evidence="4 5">BR3267</strain>
    </source>
</reference>
<accession>A0A0R3CB97</accession>
<evidence type="ECO:0000313" key="4">
    <source>
        <dbReference type="EMBL" id="KRP93341.1"/>
    </source>
</evidence>
<evidence type="ECO:0000313" key="5">
    <source>
        <dbReference type="Proteomes" id="UP000051380"/>
    </source>
</evidence>
<dbReference type="InterPro" id="IPR003399">
    <property type="entry name" value="Mce/MlaD"/>
</dbReference>
<dbReference type="EMBL" id="LJYF01000030">
    <property type="protein sequence ID" value="KRP93341.1"/>
    <property type="molecule type" value="Genomic_DNA"/>
</dbReference>
<keyword evidence="2" id="KW-0812">Transmembrane</keyword>
<dbReference type="AlphaFoldDB" id="A0A0R3CB97"/>
<evidence type="ECO:0000259" key="3">
    <source>
        <dbReference type="Pfam" id="PF02470"/>
    </source>
</evidence>
<proteinExistence type="predicted"/>
<dbReference type="Proteomes" id="UP000051380">
    <property type="component" value="Unassembled WGS sequence"/>
</dbReference>